<dbReference type="InterPro" id="IPR003594">
    <property type="entry name" value="HATPase_dom"/>
</dbReference>
<keyword evidence="4" id="KW-0808">Transferase</keyword>
<keyword evidence="3" id="KW-0597">Phosphoprotein</keyword>
<dbReference type="RefSeq" id="WP_201430896.1">
    <property type="nucleotide sequence ID" value="NZ_JAEQBW010000003.1"/>
</dbReference>
<keyword evidence="5" id="KW-0547">Nucleotide-binding</keyword>
<dbReference type="CDD" id="cd00082">
    <property type="entry name" value="HisKA"/>
    <property type="match status" value="1"/>
</dbReference>
<dbReference type="SMART" id="SM00387">
    <property type="entry name" value="HATPase_c"/>
    <property type="match status" value="1"/>
</dbReference>
<organism evidence="10 11">
    <name type="scientific">Marivirga aurantiaca</name>
    <dbReference type="NCBI Taxonomy" id="2802615"/>
    <lineage>
        <taxon>Bacteria</taxon>
        <taxon>Pseudomonadati</taxon>
        <taxon>Bacteroidota</taxon>
        <taxon>Cytophagia</taxon>
        <taxon>Cytophagales</taxon>
        <taxon>Marivirgaceae</taxon>
        <taxon>Marivirga</taxon>
    </lineage>
</organism>
<dbReference type="GO" id="GO:0000155">
    <property type="term" value="F:phosphorelay sensor kinase activity"/>
    <property type="evidence" value="ECO:0007669"/>
    <property type="project" value="InterPro"/>
</dbReference>
<evidence type="ECO:0000313" key="11">
    <source>
        <dbReference type="Proteomes" id="UP000611723"/>
    </source>
</evidence>
<dbReference type="InterPro" id="IPR005467">
    <property type="entry name" value="His_kinase_dom"/>
</dbReference>
<evidence type="ECO:0000259" key="9">
    <source>
        <dbReference type="PROSITE" id="PS50109"/>
    </source>
</evidence>
<dbReference type="PANTHER" id="PTHR42878:SF7">
    <property type="entry name" value="SENSOR HISTIDINE KINASE GLRK"/>
    <property type="match status" value="1"/>
</dbReference>
<dbReference type="PANTHER" id="PTHR42878">
    <property type="entry name" value="TWO-COMPONENT HISTIDINE KINASE"/>
    <property type="match status" value="1"/>
</dbReference>
<dbReference type="EMBL" id="JAEQBW010000003">
    <property type="protein sequence ID" value="MBK6265225.1"/>
    <property type="molecule type" value="Genomic_DNA"/>
</dbReference>
<dbReference type="InterPro" id="IPR050351">
    <property type="entry name" value="BphY/WalK/GraS-like"/>
</dbReference>
<accession>A0A935C7Z7</accession>
<evidence type="ECO:0000256" key="6">
    <source>
        <dbReference type="ARBA" id="ARBA00022777"/>
    </source>
</evidence>
<evidence type="ECO:0000256" key="7">
    <source>
        <dbReference type="ARBA" id="ARBA00022840"/>
    </source>
</evidence>
<dbReference type="EC" id="2.7.13.3" evidence="2"/>
<dbReference type="SUPFAM" id="SSF47384">
    <property type="entry name" value="Homodimeric domain of signal transducing histidine kinase"/>
    <property type="match status" value="1"/>
</dbReference>
<dbReference type="GO" id="GO:0007234">
    <property type="term" value="P:osmosensory signaling via phosphorelay pathway"/>
    <property type="evidence" value="ECO:0007669"/>
    <property type="project" value="TreeGrafter"/>
</dbReference>
<evidence type="ECO:0000256" key="8">
    <source>
        <dbReference type="ARBA" id="ARBA00023012"/>
    </source>
</evidence>
<dbReference type="InterPro" id="IPR003661">
    <property type="entry name" value="HisK_dim/P_dom"/>
</dbReference>
<evidence type="ECO:0000256" key="4">
    <source>
        <dbReference type="ARBA" id="ARBA00022679"/>
    </source>
</evidence>
<feature type="domain" description="Histidine kinase" evidence="9">
    <location>
        <begin position="43"/>
        <end position="246"/>
    </location>
</feature>
<comment type="catalytic activity">
    <reaction evidence="1">
        <text>ATP + protein L-histidine = ADP + protein N-phospho-L-histidine.</text>
        <dbReference type="EC" id="2.7.13.3"/>
    </reaction>
</comment>
<dbReference type="PROSITE" id="PS50109">
    <property type="entry name" value="HIS_KIN"/>
    <property type="match status" value="1"/>
</dbReference>
<dbReference type="Proteomes" id="UP000611723">
    <property type="component" value="Unassembled WGS sequence"/>
</dbReference>
<dbReference type="Gene3D" id="3.30.565.10">
    <property type="entry name" value="Histidine kinase-like ATPase, C-terminal domain"/>
    <property type="match status" value="1"/>
</dbReference>
<dbReference type="PRINTS" id="PR00344">
    <property type="entry name" value="BCTRLSENSOR"/>
</dbReference>
<sequence length="246" mass="27929">MKIENFPLNKNILRESPEKEGHCVRQLAQLKNENKMLKEASYLTAHDLKSPLNAIEGLIELLHFDFPNHENHTLDKLRFTVHHMKDFVEDMLAQASVGNVLTPTSEIYLGQLVREIVEADQLEKKLMLQLPEIWPVVTAPKALLQTIFRNLLTNAISHSDKGICKVQIVIKEFAHKYMISFSDNGPGMDEDSIERLMFPFQKGEHSANGHGVGLYAVKNALQLMGETFNVHSEPGRGTEFIFSLQK</sequence>
<evidence type="ECO:0000256" key="2">
    <source>
        <dbReference type="ARBA" id="ARBA00012438"/>
    </source>
</evidence>
<evidence type="ECO:0000256" key="3">
    <source>
        <dbReference type="ARBA" id="ARBA00022553"/>
    </source>
</evidence>
<dbReference type="GO" id="GO:0000156">
    <property type="term" value="F:phosphorelay response regulator activity"/>
    <property type="evidence" value="ECO:0007669"/>
    <property type="project" value="TreeGrafter"/>
</dbReference>
<keyword evidence="8" id="KW-0902">Two-component regulatory system</keyword>
<dbReference type="GO" id="GO:0030295">
    <property type="term" value="F:protein kinase activator activity"/>
    <property type="evidence" value="ECO:0007669"/>
    <property type="project" value="TreeGrafter"/>
</dbReference>
<proteinExistence type="predicted"/>
<dbReference type="InterPro" id="IPR004358">
    <property type="entry name" value="Sig_transdc_His_kin-like_C"/>
</dbReference>
<keyword evidence="6 10" id="KW-0418">Kinase</keyword>
<reference evidence="10" key="1">
    <citation type="submission" date="2021-01" db="EMBL/GenBank/DDBJ databases">
        <title>Marivirga aurantiaca sp. nov., isolated from intertidal surface sediments.</title>
        <authorList>
            <person name="Zhang M."/>
        </authorList>
    </citation>
    <scope>NUCLEOTIDE SEQUENCE</scope>
    <source>
        <strain evidence="10">S37H4</strain>
    </source>
</reference>
<dbReference type="Gene3D" id="1.10.287.130">
    <property type="match status" value="1"/>
</dbReference>
<dbReference type="GO" id="GO:0005524">
    <property type="term" value="F:ATP binding"/>
    <property type="evidence" value="ECO:0007669"/>
    <property type="project" value="UniProtKB-KW"/>
</dbReference>
<evidence type="ECO:0000256" key="1">
    <source>
        <dbReference type="ARBA" id="ARBA00000085"/>
    </source>
</evidence>
<evidence type="ECO:0000256" key="5">
    <source>
        <dbReference type="ARBA" id="ARBA00022741"/>
    </source>
</evidence>
<dbReference type="InterPro" id="IPR036890">
    <property type="entry name" value="HATPase_C_sf"/>
</dbReference>
<keyword evidence="7" id="KW-0067">ATP-binding</keyword>
<gene>
    <name evidence="10" type="ORF">JKA74_09255</name>
</gene>
<comment type="caution">
    <text evidence="10">The sequence shown here is derived from an EMBL/GenBank/DDBJ whole genome shotgun (WGS) entry which is preliminary data.</text>
</comment>
<dbReference type="AlphaFoldDB" id="A0A935C7Z7"/>
<dbReference type="Pfam" id="PF02518">
    <property type="entry name" value="HATPase_c"/>
    <property type="match status" value="1"/>
</dbReference>
<evidence type="ECO:0000313" key="10">
    <source>
        <dbReference type="EMBL" id="MBK6265225.1"/>
    </source>
</evidence>
<dbReference type="SUPFAM" id="SSF55874">
    <property type="entry name" value="ATPase domain of HSP90 chaperone/DNA topoisomerase II/histidine kinase"/>
    <property type="match status" value="1"/>
</dbReference>
<name>A0A935C7Z7_9BACT</name>
<dbReference type="InterPro" id="IPR036097">
    <property type="entry name" value="HisK_dim/P_sf"/>
</dbReference>
<keyword evidence="11" id="KW-1185">Reference proteome</keyword>
<protein>
    <recommendedName>
        <fullName evidence="2">histidine kinase</fullName>
        <ecNumber evidence="2">2.7.13.3</ecNumber>
    </recommendedName>
</protein>